<gene>
    <name evidence="1" type="primary">WBGene00272604</name>
</gene>
<sequence>MAQYQFMPTMLLGPAYKCNAVMTPGQAWAEKYGKKQIPFGIYSLIFGIVTEIMFCLSFLDMFAIMVNCVIFGYLLLEYVNWPHAVHNNGVTCIVLVVKSRALYSTGSAQRLIKNMPVNFIVKYFLQHHLQIFAQAMLISCVNLVAASIYVFMNFIPVPPSVIVLGHVCWQISHGSLLQHQSDDKAFTTTHGSAISLQHISTY</sequence>
<evidence type="ECO:0000313" key="2">
    <source>
        <dbReference type="Proteomes" id="UP000005239"/>
    </source>
</evidence>
<accession>A0A2A6CM44</accession>
<accession>A0A8R1YMY1</accession>
<name>A0A2A6CM44_PRIPA</name>
<dbReference type="PANTHER" id="PTHR23021">
    <property type="entry name" value="SERPENTINE RECEPTOR, CLASS T"/>
    <property type="match status" value="1"/>
</dbReference>
<reference evidence="2" key="1">
    <citation type="journal article" date="2008" name="Nat. Genet.">
        <title>The Pristionchus pacificus genome provides a unique perspective on nematode lifestyle and parasitism.</title>
        <authorList>
            <person name="Dieterich C."/>
            <person name="Clifton S.W."/>
            <person name="Schuster L.N."/>
            <person name="Chinwalla A."/>
            <person name="Delehaunty K."/>
            <person name="Dinkelacker I."/>
            <person name="Fulton L."/>
            <person name="Fulton R."/>
            <person name="Godfrey J."/>
            <person name="Minx P."/>
            <person name="Mitreva M."/>
            <person name="Roeseler W."/>
            <person name="Tian H."/>
            <person name="Witte H."/>
            <person name="Yang S.P."/>
            <person name="Wilson R.K."/>
            <person name="Sommer R.J."/>
        </authorList>
    </citation>
    <scope>NUCLEOTIDE SEQUENCE [LARGE SCALE GENOMIC DNA]</scope>
    <source>
        <strain evidence="2">PS312</strain>
    </source>
</reference>
<dbReference type="PANTHER" id="PTHR23021:SF11">
    <property type="entry name" value="SERPENTINE RECEPTOR, CLASS T"/>
    <property type="match status" value="1"/>
</dbReference>
<dbReference type="AlphaFoldDB" id="A0A2A6CM44"/>
<dbReference type="InterPro" id="IPR019425">
    <property type="entry name" value="7TM_GPCR_serpentine_rcpt_Srt"/>
</dbReference>
<proteinExistence type="predicted"/>
<dbReference type="EnsemblMetazoa" id="PPA34235.1">
    <property type="protein sequence ID" value="PPA34235.1"/>
    <property type="gene ID" value="WBGene00272604"/>
</dbReference>
<reference evidence="1" key="2">
    <citation type="submission" date="2022-06" db="UniProtKB">
        <authorList>
            <consortium name="EnsemblMetazoa"/>
        </authorList>
    </citation>
    <scope>IDENTIFICATION</scope>
    <source>
        <strain evidence="1">PS312</strain>
    </source>
</reference>
<evidence type="ECO:0000313" key="1">
    <source>
        <dbReference type="EnsemblMetazoa" id="PPA34235.1"/>
    </source>
</evidence>
<dbReference type="Proteomes" id="UP000005239">
    <property type="component" value="Unassembled WGS sequence"/>
</dbReference>
<protein>
    <submittedName>
        <fullName evidence="1">G protein-coupled receptor</fullName>
    </submittedName>
</protein>
<dbReference type="OrthoDB" id="5873245at2759"/>
<dbReference type="Pfam" id="PF10321">
    <property type="entry name" value="7TM_GPCR_Srt"/>
    <property type="match status" value="1"/>
</dbReference>
<organism evidence="1 2">
    <name type="scientific">Pristionchus pacificus</name>
    <name type="common">Parasitic nematode worm</name>
    <dbReference type="NCBI Taxonomy" id="54126"/>
    <lineage>
        <taxon>Eukaryota</taxon>
        <taxon>Metazoa</taxon>
        <taxon>Ecdysozoa</taxon>
        <taxon>Nematoda</taxon>
        <taxon>Chromadorea</taxon>
        <taxon>Rhabditida</taxon>
        <taxon>Rhabditina</taxon>
        <taxon>Diplogasteromorpha</taxon>
        <taxon>Diplogasteroidea</taxon>
        <taxon>Neodiplogasteridae</taxon>
        <taxon>Pristionchus</taxon>
    </lineage>
</organism>
<keyword evidence="2" id="KW-1185">Reference proteome</keyword>